<protein>
    <recommendedName>
        <fullName evidence="4">Pv-fam-d protein</fullName>
    </recommendedName>
</protein>
<feature type="transmembrane region" description="Helical" evidence="1">
    <location>
        <begin position="340"/>
        <end position="356"/>
    </location>
</feature>
<feature type="transmembrane region" description="Helical" evidence="1">
    <location>
        <begin position="12"/>
        <end position="32"/>
    </location>
</feature>
<dbReference type="RefSeq" id="XP_028863490.1">
    <property type="nucleotide sequence ID" value="XM_029007063.1"/>
</dbReference>
<keyword evidence="1" id="KW-1133">Transmembrane helix</keyword>
<dbReference type="AlphaFoldDB" id="A0A1D3SQM8"/>
<feature type="transmembrane region" description="Helical" evidence="1">
    <location>
        <begin position="317"/>
        <end position="334"/>
    </location>
</feature>
<dbReference type="VEuPathDB" id="PlasmoDB:PmUG01_12081400"/>
<keyword evidence="1" id="KW-0472">Membrane</keyword>
<proteinExistence type="predicted"/>
<dbReference type="EMBL" id="LT594633">
    <property type="protein sequence ID" value="SCO94214.1"/>
    <property type="molecule type" value="Genomic_DNA"/>
</dbReference>
<name>A0A1D3SQM8_PLAMA</name>
<evidence type="ECO:0000313" key="2">
    <source>
        <dbReference type="EMBL" id="SCO94214.1"/>
    </source>
</evidence>
<keyword evidence="3" id="KW-1185">Reference proteome</keyword>
<organism evidence="2 3">
    <name type="scientific">Plasmodium malariae</name>
    <dbReference type="NCBI Taxonomy" id="5858"/>
    <lineage>
        <taxon>Eukaryota</taxon>
        <taxon>Sar</taxon>
        <taxon>Alveolata</taxon>
        <taxon>Apicomplexa</taxon>
        <taxon>Aconoidasida</taxon>
        <taxon>Haemosporida</taxon>
        <taxon>Plasmodiidae</taxon>
        <taxon>Plasmodium</taxon>
        <taxon>Plasmodium (Plasmodium)</taxon>
    </lineage>
</organism>
<dbReference type="KEGG" id="pmal:PMUG01_12081400"/>
<evidence type="ECO:0000313" key="3">
    <source>
        <dbReference type="Proteomes" id="UP000219813"/>
    </source>
</evidence>
<dbReference type="GeneID" id="39870801"/>
<sequence>MEGKINKFFLFFIKMCAFPILIWIWLCFYEALTFLQKIRDKKITINNSLDVRVSRLLNGKTNVHYLHQYPNIRKRIKDIVEDENNFSERSGALTHDENFQNQINMMLHNDMSEKPCNPRKFQDNFKKTYNPSTYYYNFEKSYYSPKHNDNIRKQFDTLKQDLHFKKHFIELPKNKNVDKIYKTTKHYGEILEQLDILKFDKYFKRPRSGLKRNNNYKKSSDVLKYDSDYEQTQNVLEPHDYLKSENEMQKGNFHDLLNRSKNKLKPKISPLNFLKKTDSKFEFKVLQSVNRKSNVHTFSNSKSKFCTLLQCMKKYNIFFPVIINIAIVIGLLSIRNDTGTLMFCIIGILYIIYYKFKLNKIIKIYKIYKTLKINNNVKHNQYPKKSFCLNQQI</sequence>
<gene>
    <name evidence="2" type="primary">PmUG01_12081400</name>
    <name evidence="2" type="ORF">PMUG01_12081400</name>
</gene>
<reference evidence="2 3" key="1">
    <citation type="submission" date="2016-06" db="EMBL/GenBank/DDBJ databases">
        <authorList>
            <consortium name="Pathogen Informatics"/>
        </authorList>
    </citation>
    <scope>NUCLEOTIDE SEQUENCE [LARGE SCALE GENOMIC DNA]</scope>
</reference>
<dbReference type="OrthoDB" id="384398at2759"/>
<accession>A0A1D3SQM8</accession>
<evidence type="ECO:0000256" key="1">
    <source>
        <dbReference type="SAM" id="Phobius"/>
    </source>
</evidence>
<evidence type="ECO:0008006" key="4">
    <source>
        <dbReference type="Google" id="ProtNLM"/>
    </source>
</evidence>
<dbReference type="Proteomes" id="UP000219813">
    <property type="component" value="Chromosome 12"/>
</dbReference>
<keyword evidence="1" id="KW-0812">Transmembrane</keyword>